<comment type="caution">
    <text evidence="2">The sequence shown here is derived from an EMBL/GenBank/DDBJ whole genome shotgun (WGS) entry which is preliminary data.</text>
</comment>
<accession>A0AAV7UGC2</accession>
<sequence length="80" mass="9018">MLEDNEAARSKEVKLQLQEIIHLHEKHDDLRAQAEDLKNRSQPNNIGLRGIPSGGEGTDVHGYTQVLFRSVLDLDEEADL</sequence>
<dbReference type="Proteomes" id="UP001066276">
    <property type="component" value="Chromosome 3_1"/>
</dbReference>
<keyword evidence="3" id="KW-1185">Reference proteome</keyword>
<organism evidence="2 3">
    <name type="scientific">Pleurodeles waltl</name>
    <name type="common">Iberian ribbed newt</name>
    <dbReference type="NCBI Taxonomy" id="8319"/>
    <lineage>
        <taxon>Eukaryota</taxon>
        <taxon>Metazoa</taxon>
        <taxon>Chordata</taxon>
        <taxon>Craniata</taxon>
        <taxon>Vertebrata</taxon>
        <taxon>Euteleostomi</taxon>
        <taxon>Amphibia</taxon>
        <taxon>Batrachia</taxon>
        <taxon>Caudata</taxon>
        <taxon>Salamandroidea</taxon>
        <taxon>Salamandridae</taxon>
        <taxon>Pleurodelinae</taxon>
        <taxon>Pleurodeles</taxon>
    </lineage>
</organism>
<dbReference type="EMBL" id="JANPWB010000005">
    <property type="protein sequence ID" value="KAJ1188080.1"/>
    <property type="molecule type" value="Genomic_DNA"/>
</dbReference>
<dbReference type="AlphaFoldDB" id="A0AAV7UGC2"/>
<evidence type="ECO:0000313" key="3">
    <source>
        <dbReference type="Proteomes" id="UP001066276"/>
    </source>
</evidence>
<gene>
    <name evidence="2" type="ORF">NDU88_004845</name>
</gene>
<reference evidence="2" key="1">
    <citation type="journal article" date="2022" name="bioRxiv">
        <title>Sequencing and chromosome-scale assembly of the giantPleurodeles waltlgenome.</title>
        <authorList>
            <person name="Brown T."/>
            <person name="Elewa A."/>
            <person name="Iarovenko S."/>
            <person name="Subramanian E."/>
            <person name="Araus A.J."/>
            <person name="Petzold A."/>
            <person name="Susuki M."/>
            <person name="Suzuki K.-i.T."/>
            <person name="Hayashi T."/>
            <person name="Toyoda A."/>
            <person name="Oliveira C."/>
            <person name="Osipova E."/>
            <person name="Leigh N.D."/>
            <person name="Simon A."/>
            <person name="Yun M.H."/>
        </authorList>
    </citation>
    <scope>NUCLEOTIDE SEQUENCE</scope>
    <source>
        <strain evidence="2">20211129_DDA</strain>
        <tissue evidence="2">Liver</tissue>
    </source>
</reference>
<proteinExistence type="predicted"/>
<name>A0AAV7UGC2_PLEWA</name>
<evidence type="ECO:0000313" key="2">
    <source>
        <dbReference type="EMBL" id="KAJ1188080.1"/>
    </source>
</evidence>
<protein>
    <submittedName>
        <fullName evidence="2">Uncharacterized protein</fullName>
    </submittedName>
</protein>
<feature type="region of interest" description="Disordered" evidence="1">
    <location>
        <begin position="36"/>
        <end position="57"/>
    </location>
</feature>
<evidence type="ECO:0000256" key="1">
    <source>
        <dbReference type="SAM" id="MobiDB-lite"/>
    </source>
</evidence>